<proteinExistence type="inferred from homology"/>
<dbReference type="PANTHER" id="PTHR31009">
    <property type="entry name" value="S-ADENOSYL-L-METHIONINE:CARBOXYL METHYLTRANSFERASE FAMILY PROTEIN"/>
    <property type="match status" value="1"/>
</dbReference>
<dbReference type="GO" id="GO:0008168">
    <property type="term" value="F:methyltransferase activity"/>
    <property type="evidence" value="ECO:0007669"/>
    <property type="project" value="InterPro"/>
</dbReference>
<dbReference type="Proteomes" id="UP000823388">
    <property type="component" value="Chromosome 6N"/>
</dbReference>
<dbReference type="Pfam" id="PF03492">
    <property type="entry name" value="Methyltransf_7"/>
    <property type="match status" value="1"/>
</dbReference>
<dbReference type="InterPro" id="IPR029063">
    <property type="entry name" value="SAM-dependent_MTases_sf"/>
</dbReference>
<evidence type="ECO:0000256" key="1">
    <source>
        <dbReference type="ARBA" id="ARBA00008908"/>
    </source>
</evidence>
<dbReference type="EMBL" id="CM029048">
    <property type="protein sequence ID" value="KAG2577354.1"/>
    <property type="molecule type" value="Genomic_DNA"/>
</dbReference>
<comment type="caution">
    <text evidence="4">The sequence shown here is derived from an EMBL/GenBank/DDBJ whole genome shotgun (WGS) entry which is preliminary data.</text>
</comment>
<keyword evidence="3" id="KW-0460">Magnesium</keyword>
<dbReference type="InterPro" id="IPR005299">
    <property type="entry name" value="MeTrfase_7"/>
</dbReference>
<name>A0A8T0QW60_PANVG</name>
<dbReference type="AlphaFoldDB" id="A0A8T0QW60"/>
<comment type="similarity">
    <text evidence="1">Belongs to the methyltransferase superfamily. Type-7 methyltransferase family. SABATH subfamily.</text>
</comment>
<dbReference type="Gene3D" id="3.40.50.150">
    <property type="entry name" value="Vaccinia Virus protein VP39"/>
    <property type="match status" value="1"/>
</dbReference>
<evidence type="ECO:0000256" key="2">
    <source>
        <dbReference type="ARBA" id="ARBA00022723"/>
    </source>
</evidence>
<protein>
    <submittedName>
        <fullName evidence="4">Uncharacterized protein</fullName>
    </submittedName>
</protein>
<dbReference type="InterPro" id="IPR042086">
    <property type="entry name" value="MeTrfase_capping"/>
</dbReference>
<keyword evidence="2" id="KW-0479">Metal-binding</keyword>
<evidence type="ECO:0000313" key="5">
    <source>
        <dbReference type="Proteomes" id="UP000823388"/>
    </source>
</evidence>
<dbReference type="SUPFAM" id="SSF53335">
    <property type="entry name" value="S-adenosyl-L-methionine-dependent methyltransferases"/>
    <property type="match status" value="1"/>
</dbReference>
<reference evidence="4" key="1">
    <citation type="submission" date="2020-05" db="EMBL/GenBank/DDBJ databases">
        <title>WGS assembly of Panicum virgatum.</title>
        <authorList>
            <person name="Lovell J.T."/>
            <person name="Jenkins J."/>
            <person name="Shu S."/>
            <person name="Juenger T.E."/>
            <person name="Schmutz J."/>
        </authorList>
    </citation>
    <scope>NUCLEOTIDE SEQUENCE</scope>
    <source>
        <strain evidence="4">AP13</strain>
    </source>
</reference>
<dbReference type="Gene3D" id="1.10.1200.270">
    <property type="entry name" value="Methyltransferase, alpha-helical capping domain"/>
    <property type="match status" value="1"/>
</dbReference>
<organism evidence="4 5">
    <name type="scientific">Panicum virgatum</name>
    <name type="common">Blackwell switchgrass</name>
    <dbReference type="NCBI Taxonomy" id="38727"/>
    <lineage>
        <taxon>Eukaryota</taxon>
        <taxon>Viridiplantae</taxon>
        <taxon>Streptophyta</taxon>
        <taxon>Embryophyta</taxon>
        <taxon>Tracheophyta</taxon>
        <taxon>Spermatophyta</taxon>
        <taxon>Magnoliopsida</taxon>
        <taxon>Liliopsida</taxon>
        <taxon>Poales</taxon>
        <taxon>Poaceae</taxon>
        <taxon>PACMAD clade</taxon>
        <taxon>Panicoideae</taxon>
        <taxon>Panicodae</taxon>
        <taxon>Paniceae</taxon>
        <taxon>Panicinae</taxon>
        <taxon>Panicum</taxon>
        <taxon>Panicum sect. Hiantes</taxon>
    </lineage>
</organism>
<gene>
    <name evidence="4" type="ORF">PVAP13_6NG092606</name>
</gene>
<evidence type="ECO:0000313" key="4">
    <source>
        <dbReference type="EMBL" id="KAG2577354.1"/>
    </source>
</evidence>
<dbReference type="GO" id="GO:0046872">
    <property type="term" value="F:metal ion binding"/>
    <property type="evidence" value="ECO:0007669"/>
    <property type="project" value="UniProtKB-KW"/>
</dbReference>
<sequence length="364" mass="40769">MATTQQRLCMNQADGEAGYARNSAIQCRFGLQNAAQSWMKPAIEEVLIGSLNLKSTDVPNSMVIADLGCSAGPNALALVSSAVDAALHHRHAANDQGSLEIRVLLNDLPDNDFNDVAKRLVSFQQSTQSIGLLLTTGIVPGSFYKRLFPSNFLDLIVSSNSLHWTSEVPKELKSNMIPLYDEDEGLRRARRPLVIQAYREQFRKDFTLLLKLRAQELVSGGRMVVSMLGTRDHMCITPWNTIFIPLNDMASRGVISREMLDSFYLPMYGPSDRELREIIQDEGSFEINEMQVHPVEKPLTAPNTLARVMRAVAEPMILQHFGVSSDSMDEFVRTLEQQLTPGNPYHSYLTGYRVFVSASLTRRF</sequence>
<evidence type="ECO:0000256" key="3">
    <source>
        <dbReference type="ARBA" id="ARBA00022842"/>
    </source>
</evidence>
<keyword evidence="5" id="KW-1185">Reference proteome</keyword>
<accession>A0A8T0QW60</accession>